<reference evidence="2 3" key="1">
    <citation type="submission" date="2015-08" db="EMBL/GenBank/DDBJ databases">
        <authorList>
            <person name="Babu N.S."/>
            <person name="Beckwith C.J."/>
            <person name="Beseler K.G."/>
            <person name="Brison A."/>
            <person name="Carone J.V."/>
            <person name="Caskin T.P."/>
            <person name="Diamond M."/>
            <person name="Durham M.E."/>
            <person name="Foxe J.M."/>
            <person name="Go M."/>
            <person name="Henderson B.A."/>
            <person name="Jones I.B."/>
            <person name="McGettigan J.A."/>
            <person name="Micheletti S.J."/>
            <person name="Nasrallah M.E."/>
            <person name="Ortiz D."/>
            <person name="Piller C.R."/>
            <person name="Privatt S.R."/>
            <person name="Schneider S.L."/>
            <person name="Sharp S."/>
            <person name="Smith T.C."/>
            <person name="Stanton J.D."/>
            <person name="Ullery H.E."/>
            <person name="Wilson R.J."/>
            <person name="Serrano M.G."/>
            <person name="Buck G."/>
            <person name="Lee V."/>
            <person name="Wang Y."/>
            <person name="Carvalho R."/>
            <person name="Voegtly L."/>
            <person name="Shi R."/>
            <person name="Duckworth R."/>
            <person name="Johnson A."/>
            <person name="Loviza R."/>
            <person name="Walstead R."/>
            <person name="Shah Z."/>
            <person name="Kiflezghi M."/>
            <person name="Wade K."/>
            <person name="Ball S.L."/>
            <person name="Bradley K.W."/>
            <person name="Asai D.J."/>
            <person name="Bowman C.A."/>
            <person name="Russell D.A."/>
            <person name="Pope W.H."/>
            <person name="Jacobs-Sera D."/>
            <person name="Hendrix R.W."/>
            <person name="Hatfull G.F."/>
        </authorList>
    </citation>
    <scope>NUCLEOTIDE SEQUENCE [LARGE SCALE GENOMIC DNA]</scope>
    <source>
        <strain evidence="2 3">DSM 27648</strain>
    </source>
</reference>
<dbReference type="KEGG" id="llu:AKJ09_09140"/>
<feature type="chain" id="PRO_5005467111" description="Lipoprotein" evidence="1">
    <location>
        <begin position="29"/>
        <end position="240"/>
    </location>
</feature>
<evidence type="ECO:0008006" key="4">
    <source>
        <dbReference type="Google" id="ProtNLM"/>
    </source>
</evidence>
<dbReference type="Proteomes" id="UP000064967">
    <property type="component" value="Chromosome"/>
</dbReference>
<dbReference type="EMBL" id="CP012333">
    <property type="protein sequence ID" value="AKV02477.1"/>
    <property type="molecule type" value="Genomic_DNA"/>
</dbReference>
<protein>
    <recommendedName>
        <fullName evidence="4">Lipoprotein</fullName>
    </recommendedName>
</protein>
<evidence type="ECO:0000313" key="3">
    <source>
        <dbReference type="Proteomes" id="UP000064967"/>
    </source>
</evidence>
<accession>A0A0K1Q9X8</accession>
<dbReference type="RefSeq" id="WP_146653396.1">
    <property type="nucleotide sequence ID" value="NZ_CP012333.1"/>
</dbReference>
<keyword evidence="3" id="KW-1185">Reference proteome</keyword>
<name>A0A0K1Q9X8_9BACT</name>
<evidence type="ECO:0000313" key="2">
    <source>
        <dbReference type="EMBL" id="AKV02477.1"/>
    </source>
</evidence>
<organism evidence="2 3">
    <name type="scientific">Labilithrix luteola</name>
    <dbReference type="NCBI Taxonomy" id="1391654"/>
    <lineage>
        <taxon>Bacteria</taxon>
        <taxon>Pseudomonadati</taxon>
        <taxon>Myxococcota</taxon>
        <taxon>Polyangia</taxon>
        <taxon>Polyangiales</taxon>
        <taxon>Labilitrichaceae</taxon>
        <taxon>Labilithrix</taxon>
    </lineage>
</organism>
<evidence type="ECO:0000256" key="1">
    <source>
        <dbReference type="SAM" id="SignalP"/>
    </source>
</evidence>
<feature type="signal peptide" evidence="1">
    <location>
        <begin position="1"/>
        <end position="28"/>
    </location>
</feature>
<sequence length="240" mass="25101">MRLASRVAALSAGVGVLGALTASLLATACFPDPEGDYQDFVARTANLQEDSGPPAEVDANIDTKPPTESVDALYVGICVTTLAAKDPEQALRFYTETKFTPDPAGGGMLSLTVSPLRGWDLVKNGYTSPATVSKSEIRGDNIPVPNSPVAAGTGRFTAVLGTVRLTKEANSVSGKDALINNVTLDGRFGGGDRFCTTLAGDLVEPYGFTFDPKANTCLFQKVNEGDPLPKIPSAEFVCPL</sequence>
<gene>
    <name evidence="2" type="ORF">AKJ09_09140</name>
</gene>
<keyword evidence="1" id="KW-0732">Signal</keyword>
<dbReference type="PROSITE" id="PS51257">
    <property type="entry name" value="PROKAR_LIPOPROTEIN"/>
    <property type="match status" value="1"/>
</dbReference>
<dbReference type="AlphaFoldDB" id="A0A0K1Q9X8"/>
<proteinExistence type="predicted"/>